<comment type="caution">
    <text evidence="8">The sequence shown here is derived from an EMBL/GenBank/DDBJ whole genome shotgun (WGS) entry which is preliminary data.</text>
</comment>
<protein>
    <recommendedName>
        <fullName evidence="7">Reticulon domain-containing protein</fullName>
    </recommendedName>
</protein>
<proteinExistence type="predicted"/>
<dbReference type="Pfam" id="PF02453">
    <property type="entry name" value="Reticulon"/>
    <property type="match status" value="1"/>
</dbReference>
<evidence type="ECO:0000259" key="7">
    <source>
        <dbReference type="Pfam" id="PF02453"/>
    </source>
</evidence>
<dbReference type="InterPro" id="IPR003388">
    <property type="entry name" value="Reticulon"/>
</dbReference>
<dbReference type="InterPro" id="IPR045064">
    <property type="entry name" value="Reticulon-like"/>
</dbReference>
<dbReference type="PANTHER" id="PTHR10994:SF154">
    <property type="entry name" value="RETICULON-LIKE PROTEIN B11"/>
    <property type="match status" value="1"/>
</dbReference>
<keyword evidence="4 6" id="KW-1133">Transmembrane helix</keyword>
<evidence type="ECO:0000256" key="6">
    <source>
        <dbReference type="SAM" id="Phobius"/>
    </source>
</evidence>
<keyword evidence="9" id="KW-1185">Reference proteome</keyword>
<dbReference type="Proteomes" id="UP001141806">
    <property type="component" value="Unassembled WGS sequence"/>
</dbReference>
<evidence type="ECO:0000256" key="2">
    <source>
        <dbReference type="ARBA" id="ARBA00022692"/>
    </source>
</evidence>
<keyword evidence="5 6" id="KW-0472">Membrane</keyword>
<feature type="transmembrane region" description="Helical" evidence="6">
    <location>
        <begin position="51"/>
        <end position="70"/>
    </location>
</feature>
<gene>
    <name evidence="8" type="ORF">NE237_028074</name>
</gene>
<organism evidence="8 9">
    <name type="scientific">Protea cynaroides</name>
    <dbReference type="NCBI Taxonomy" id="273540"/>
    <lineage>
        <taxon>Eukaryota</taxon>
        <taxon>Viridiplantae</taxon>
        <taxon>Streptophyta</taxon>
        <taxon>Embryophyta</taxon>
        <taxon>Tracheophyta</taxon>
        <taxon>Spermatophyta</taxon>
        <taxon>Magnoliopsida</taxon>
        <taxon>Proteales</taxon>
        <taxon>Proteaceae</taxon>
        <taxon>Protea</taxon>
    </lineage>
</organism>
<evidence type="ECO:0000256" key="1">
    <source>
        <dbReference type="ARBA" id="ARBA00004477"/>
    </source>
</evidence>
<evidence type="ECO:0000313" key="9">
    <source>
        <dbReference type="Proteomes" id="UP001141806"/>
    </source>
</evidence>
<reference evidence="8" key="1">
    <citation type="journal article" date="2023" name="Plant J.">
        <title>The genome of the king protea, Protea cynaroides.</title>
        <authorList>
            <person name="Chang J."/>
            <person name="Duong T.A."/>
            <person name="Schoeman C."/>
            <person name="Ma X."/>
            <person name="Roodt D."/>
            <person name="Barker N."/>
            <person name="Li Z."/>
            <person name="Van de Peer Y."/>
            <person name="Mizrachi E."/>
        </authorList>
    </citation>
    <scope>NUCLEOTIDE SEQUENCE</scope>
    <source>
        <tissue evidence="8">Young leaves</tissue>
    </source>
</reference>
<feature type="transmembrane region" description="Helical" evidence="6">
    <location>
        <begin position="27"/>
        <end position="44"/>
    </location>
</feature>
<name>A0A9Q0JTR0_9MAGN</name>
<dbReference type="GO" id="GO:0005789">
    <property type="term" value="C:endoplasmic reticulum membrane"/>
    <property type="evidence" value="ECO:0007669"/>
    <property type="project" value="UniProtKB-SubCell"/>
</dbReference>
<dbReference type="PANTHER" id="PTHR10994">
    <property type="entry name" value="RETICULON"/>
    <property type="match status" value="1"/>
</dbReference>
<evidence type="ECO:0000313" key="8">
    <source>
        <dbReference type="EMBL" id="KAJ4951242.1"/>
    </source>
</evidence>
<dbReference type="GO" id="GO:0009617">
    <property type="term" value="P:response to bacterium"/>
    <property type="evidence" value="ECO:0007669"/>
    <property type="project" value="InterPro"/>
</dbReference>
<feature type="domain" description="Reticulon" evidence="7">
    <location>
        <begin position="18"/>
        <end position="82"/>
    </location>
</feature>
<keyword evidence="3" id="KW-0256">Endoplasmic reticulum</keyword>
<dbReference type="EMBL" id="JAMYWD010000012">
    <property type="protein sequence ID" value="KAJ4951242.1"/>
    <property type="molecule type" value="Genomic_DNA"/>
</dbReference>
<comment type="subcellular location">
    <subcellularLocation>
        <location evidence="1">Endoplasmic reticulum membrane</location>
        <topology evidence="1">Multi-pass membrane protein</topology>
    </subcellularLocation>
</comment>
<dbReference type="AlphaFoldDB" id="A0A9Q0JTR0"/>
<evidence type="ECO:0000256" key="3">
    <source>
        <dbReference type="ARBA" id="ARBA00022824"/>
    </source>
</evidence>
<evidence type="ECO:0000256" key="5">
    <source>
        <dbReference type="ARBA" id="ARBA00023136"/>
    </source>
</evidence>
<keyword evidence="2 6" id="KW-0812">Transmembrane</keyword>
<sequence length="197" mass="22014">MSRILAGFDIDTVMGSAFADTVLWKRWSAGAWPLVTATAFWFLFERVGYSPLSLVTHVLFLLVVILFLWAKSASLLNSSIGNVITSSEPSGVIVTLCLLNHVDNPTTISLQMLRRTQFLGNPLRSPSSFGSDLRRKLIPFLGESVSEVALMLIPLGLELFWDREVGNVEAIEHISANEALKCEAFVVWFRVDHVWFD</sequence>
<accession>A0A9Q0JTR0</accession>
<evidence type="ECO:0000256" key="4">
    <source>
        <dbReference type="ARBA" id="ARBA00022989"/>
    </source>
</evidence>